<keyword evidence="3" id="KW-1185">Reference proteome</keyword>
<dbReference type="Proteomes" id="UP000501534">
    <property type="component" value="Chromosome"/>
</dbReference>
<sequence length="124" mass="13798">MIGFTKMAGATLLLAGAFLAPAASAESDMDFTIENQTGFTIKELYVSPGKKDTWGKQILKSPMKDGDTRKITFKPTAKVQSYDVRAVYADGGKPVWYDIEPANISKVTLKWDKQNRKTILVKHR</sequence>
<dbReference type="RefSeq" id="WP_171089737.1">
    <property type="nucleotide sequence ID" value="NZ_CP053069.1"/>
</dbReference>
<keyword evidence="1" id="KW-0732">Signal</keyword>
<dbReference type="KEGG" id="uru:DSM104443_00810"/>
<name>A0A6M4GQY5_9PROT</name>
<feature type="signal peptide" evidence="1">
    <location>
        <begin position="1"/>
        <end position="25"/>
    </location>
</feature>
<gene>
    <name evidence="2" type="ORF">DSM104443_00810</name>
</gene>
<feature type="chain" id="PRO_5026974862" evidence="1">
    <location>
        <begin position="26"/>
        <end position="124"/>
    </location>
</feature>
<organism evidence="2 3">
    <name type="scientific">Usitatibacter rugosus</name>
    <dbReference type="NCBI Taxonomy" id="2732067"/>
    <lineage>
        <taxon>Bacteria</taxon>
        <taxon>Pseudomonadati</taxon>
        <taxon>Pseudomonadota</taxon>
        <taxon>Betaproteobacteria</taxon>
        <taxon>Nitrosomonadales</taxon>
        <taxon>Usitatibacteraceae</taxon>
        <taxon>Usitatibacter</taxon>
    </lineage>
</organism>
<accession>A0A6M4GQY5</accession>
<evidence type="ECO:0000313" key="2">
    <source>
        <dbReference type="EMBL" id="QJR09760.1"/>
    </source>
</evidence>
<reference evidence="2 3" key="1">
    <citation type="submission" date="2020-04" db="EMBL/GenBank/DDBJ databases">
        <title>Usitatibacter rugosus gen. nov., sp. nov. and Usitatibacter palustris sp. nov., novel members of Usitatibacteraceae fam. nov. within the order Nitrosomonadales isolated from soil.</title>
        <authorList>
            <person name="Huber K.J."/>
            <person name="Neumann-Schaal M."/>
            <person name="Geppert A."/>
            <person name="Luckner M."/>
            <person name="Wanner G."/>
            <person name="Overmann J."/>
        </authorList>
    </citation>
    <scope>NUCLEOTIDE SEQUENCE [LARGE SCALE GENOMIC DNA]</scope>
    <source>
        <strain evidence="2 3">0125_3</strain>
    </source>
</reference>
<dbReference type="EMBL" id="CP053069">
    <property type="protein sequence ID" value="QJR09760.1"/>
    <property type="molecule type" value="Genomic_DNA"/>
</dbReference>
<proteinExistence type="predicted"/>
<evidence type="ECO:0000256" key="1">
    <source>
        <dbReference type="SAM" id="SignalP"/>
    </source>
</evidence>
<evidence type="ECO:0000313" key="3">
    <source>
        <dbReference type="Proteomes" id="UP000501534"/>
    </source>
</evidence>
<dbReference type="AlphaFoldDB" id="A0A6M4GQY5"/>
<protein>
    <submittedName>
        <fullName evidence="2">Uncharacterized protein</fullName>
    </submittedName>
</protein>